<dbReference type="OrthoDB" id="9799238at2"/>
<dbReference type="KEGG" id="gem:GM21_2776"/>
<reference evidence="2" key="1">
    <citation type="submission" date="2009-07" db="EMBL/GenBank/DDBJ databases">
        <title>Complete sequence of Geobacter sp. M21.</title>
        <authorList>
            <consortium name="US DOE Joint Genome Institute"/>
            <person name="Lucas S."/>
            <person name="Copeland A."/>
            <person name="Lapidus A."/>
            <person name="Glavina del Rio T."/>
            <person name="Dalin E."/>
            <person name="Tice H."/>
            <person name="Bruce D."/>
            <person name="Goodwin L."/>
            <person name="Pitluck S."/>
            <person name="Saunders E."/>
            <person name="Brettin T."/>
            <person name="Detter J.C."/>
            <person name="Han C."/>
            <person name="Larimer F."/>
            <person name="Land M."/>
            <person name="Hauser L."/>
            <person name="Kyrpides N."/>
            <person name="Ovchinnikova G."/>
            <person name="Lovley D."/>
        </authorList>
    </citation>
    <scope>NUCLEOTIDE SEQUENCE [LARGE SCALE GENOMIC DNA]</scope>
    <source>
        <strain evidence="2">M21</strain>
    </source>
</reference>
<name>C6E1G2_GEOSM</name>
<dbReference type="AlphaFoldDB" id="C6E1G2"/>
<evidence type="ECO:0000313" key="2">
    <source>
        <dbReference type="EMBL" id="ACT18810.1"/>
    </source>
</evidence>
<dbReference type="InterPro" id="IPR014914">
    <property type="entry name" value="RES_dom"/>
</dbReference>
<protein>
    <submittedName>
        <fullName evidence="2">RES domain protein</fullName>
    </submittedName>
</protein>
<dbReference type="eggNOG" id="ENOG502ZAMM">
    <property type="taxonomic scope" value="Bacteria"/>
</dbReference>
<dbReference type="EMBL" id="CP001661">
    <property type="protein sequence ID" value="ACT18810.1"/>
    <property type="molecule type" value="Genomic_DNA"/>
</dbReference>
<dbReference type="Pfam" id="PF08808">
    <property type="entry name" value="RES"/>
    <property type="match status" value="1"/>
</dbReference>
<dbReference type="HOGENOM" id="CLU_097447_0_0_7"/>
<feature type="domain" description="RES" evidence="1">
    <location>
        <begin position="48"/>
        <end position="183"/>
    </location>
</feature>
<gene>
    <name evidence="2" type="ordered locus">GM21_2776</name>
</gene>
<sequence length="218" mass="24454">MVEAQHIVSTLKLVDTRAEQELLEEILEEHKPPVPPEAKGLGYLLFSPFRYDTRPPSGSRFRAINDPGVFYGAETVRTAAAEVAYWRWRFLQDTSGLTRLQPCTFTAFRVPVKTRCIDLRQPPFDAHSTVWSHPTDYSGTQAVGKVAREARIGALLYRSVRDPEPHFCIAILTPRAFAAKKPDSETQTWVLAVSGEEAIWMRQGDETFSFGTAAWAAA</sequence>
<organism evidence="2">
    <name type="scientific">Geobacter sp. (strain M21)</name>
    <dbReference type="NCBI Taxonomy" id="443144"/>
    <lineage>
        <taxon>Bacteria</taxon>
        <taxon>Pseudomonadati</taxon>
        <taxon>Thermodesulfobacteriota</taxon>
        <taxon>Desulfuromonadia</taxon>
        <taxon>Geobacterales</taxon>
        <taxon>Geobacteraceae</taxon>
        <taxon>Geobacter</taxon>
    </lineage>
</organism>
<dbReference type="SMART" id="SM00953">
    <property type="entry name" value="RES"/>
    <property type="match status" value="1"/>
</dbReference>
<evidence type="ECO:0000259" key="1">
    <source>
        <dbReference type="SMART" id="SM00953"/>
    </source>
</evidence>
<accession>C6E1G2</accession>
<proteinExistence type="predicted"/>